<name>A0A316Z2C5_9BASI</name>
<gene>
    <name evidence="2" type="ORF">FA09DRAFT_331866</name>
</gene>
<feature type="compositionally biased region" description="Polar residues" evidence="1">
    <location>
        <begin position="622"/>
        <end position="644"/>
    </location>
</feature>
<feature type="compositionally biased region" description="Low complexity" evidence="1">
    <location>
        <begin position="831"/>
        <end position="844"/>
    </location>
</feature>
<feature type="compositionally biased region" description="Pro residues" evidence="1">
    <location>
        <begin position="578"/>
        <end position="592"/>
    </location>
</feature>
<keyword evidence="3" id="KW-1185">Reference proteome</keyword>
<reference evidence="2 3" key="1">
    <citation type="journal article" date="2018" name="Mol. Biol. Evol.">
        <title>Broad Genomic Sampling Reveals a Smut Pathogenic Ancestry of the Fungal Clade Ustilaginomycotina.</title>
        <authorList>
            <person name="Kijpornyongpan T."/>
            <person name="Mondo S.J."/>
            <person name="Barry K."/>
            <person name="Sandor L."/>
            <person name="Lee J."/>
            <person name="Lipzen A."/>
            <person name="Pangilinan J."/>
            <person name="LaButti K."/>
            <person name="Hainaut M."/>
            <person name="Henrissat B."/>
            <person name="Grigoriev I.V."/>
            <person name="Spatafora J.W."/>
            <person name="Aime M.C."/>
        </authorList>
    </citation>
    <scope>NUCLEOTIDE SEQUENCE [LARGE SCALE GENOMIC DNA]</scope>
    <source>
        <strain evidence="2 3">MCA 4186</strain>
    </source>
</reference>
<feature type="compositionally biased region" description="Acidic residues" evidence="1">
    <location>
        <begin position="605"/>
        <end position="619"/>
    </location>
</feature>
<dbReference type="EMBL" id="KZ819302">
    <property type="protein sequence ID" value="PWN95940.1"/>
    <property type="molecule type" value="Genomic_DNA"/>
</dbReference>
<feature type="compositionally biased region" description="Polar residues" evidence="1">
    <location>
        <begin position="724"/>
        <end position="736"/>
    </location>
</feature>
<feature type="region of interest" description="Disordered" evidence="1">
    <location>
        <begin position="171"/>
        <end position="346"/>
    </location>
</feature>
<dbReference type="OrthoDB" id="3366613at2759"/>
<organism evidence="2 3">
    <name type="scientific">Tilletiopsis washingtonensis</name>
    <dbReference type="NCBI Taxonomy" id="58919"/>
    <lineage>
        <taxon>Eukaryota</taxon>
        <taxon>Fungi</taxon>
        <taxon>Dikarya</taxon>
        <taxon>Basidiomycota</taxon>
        <taxon>Ustilaginomycotina</taxon>
        <taxon>Exobasidiomycetes</taxon>
        <taxon>Entylomatales</taxon>
        <taxon>Entylomatales incertae sedis</taxon>
        <taxon>Tilletiopsis</taxon>
    </lineage>
</organism>
<evidence type="ECO:0000256" key="1">
    <source>
        <dbReference type="SAM" id="MobiDB-lite"/>
    </source>
</evidence>
<accession>A0A316Z2C5</accession>
<evidence type="ECO:0000313" key="2">
    <source>
        <dbReference type="EMBL" id="PWN95940.1"/>
    </source>
</evidence>
<dbReference type="GeneID" id="37270756"/>
<sequence length="871" mass="90485">MTSLTTLFVVGPEEYVEFNESMGSKAFLEHVWDESATPLDRKGECCDLRRRTTHSYCADTSAAGVRLHSAGARIAGEPPQIEFPTVLRRRGHGNAYKRSGRFVSWAELHRQNPLAVAPPPDLAEYRRRGAQVGHGVKVEPGAWLEHRRVVVSDDGWLDTEGGSRESIYAAPRTAAGASASAEPATRGGQGRRLAPGSMSEALGLQNLSLDERRRSVATSSDEEQHSPRPDGASTPGQTPARRNGRSLFERLGMDPPTPPTPRPAQTTPKRPTNLRLPIPSPSTLPAQPQRTPVARTPLSATHPLPETPLKYSHRSDGPGDQLEPSTPGAVWGSLPAQSPGPGHPRGLGLGGIFSPVTATRALEAAPTAPGSGVRIDDAARIIKEDDVTATSKDTNPINAMLAKLRLAKSGLTSPAAGSGASRWAVASPSLAPLPELTPHVAAQTAAPEVSPVLATSVPDALGVHVDPQSSHSPVDAGPAEPLQDGADHESNVTPDVTSVPAAVETLAEQRVASLPPSPASVNHSLPDEDAPGTPPRSPDMRRVANWGLVNDEAPPATPVEDSPVLALPPGFTSNPLRTPSPPASPAVTPSPTPNSAKKIHPTAWADDDSDGDSLPDLPEEWITTSLSVSASTPMLGTSTRTRGSTIDDDACSSVSESIGASERPARRKNKRGGAKRKGRASSGEAALADAPARGVSNRDGGRAPGAASNGTDMGLRIAGRAALASSQHSSAGSMQPPSAPNSMRRAPTAPVREPAPHRDGSRLRAASPPRGPRAEQTSRARPSQVREAPSHDSRARPPAMRGSRASAPPPSTSQAAAPAPRARPHGRPKLAGDAAFARLAGAALPPTSLGAPAANERGGRRLRAASEAPAA</sequence>
<feature type="region of interest" description="Disordered" evidence="1">
    <location>
        <begin position="511"/>
        <end position="871"/>
    </location>
</feature>
<evidence type="ECO:0000313" key="3">
    <source>
        <dbReference type="Proteomes" id="UP000245946"/>
    </source>
</evidence>
<feature type="compositionally biased region" description="Polar residues" evidence="1">
    <location>
        <begin position="281"/>
        <end position="290"/>
    </location>
</feature>
<feature type="compositionally biased region" description="Low complexity" evidence="1">
    <location>
        <begin position="171"/>
        <end position="186"/>
    </location>
</feature>
<protein>
    <submittedName>
        <fullName evidence="2">Uncharacterized protein</fullName>
    </submittedName>
</protein>
<dbReference type="RefSeq" id="XP_025596219.1">
    <property type="nucleotide sequence ID" value="XM_025743212.1"/>
</dbReference>
<dbReference type="Proteomes" id="UP000245946">
    <property type="component" value="Unassembled WGS sequence"/>
</dbReference>
<feature type="region of interest" description="Disordered" evidence="1">
    <location>
        <begin position="462"/>
        <end position="494"/>
    </location>
</feature>
<feature type="compositionally biased region" description="Basic residues" evidence="1">
    <location>
        <begin position="665"/>
        <end position="679"/>
    </location>
</feature>
<feature type="compositionally biased region" description="Low complexity" evidence="1">
    <location>
        <begin position="796"/>
        <end position="820"/>
    </location>
</feature>
<dbReference type="AlphaFoldDB" id="A0A316Z2C5"/>
<proteinExistence type="predicted"/>